<dbReference type="Gene3D" id="1.10.1740.10">
    <property type="match status" value="1"/>
</dbReference>
<keyword evidence="2" id="KW-0240">DNA-directed RNA polymerase</keyword>
<protein>
    <submittedName>
        <fullName evidence="2">DNA-directed RNA polymerase sigma-70 factor</fullName>
    </submittedName>
</protein>
<feature type="domain" description="RNA polymerase sigma-70 region 2" evidence="1">
    <location>
        <begin position="25"/>
        <end position="92"/>
    </location>
</feature>
<dbReference type="InterPro" id="IPR013325">
    <property type="entry name" value="RNA_pol_sigma_r2"/>
</dbReference>
<evidence type="ECO:0000259" key="1">
    <source>
        <dbReference type="Pfam" id="PF04542"/>
    </source>
</evidence>
<dbReference type="OrthoDB" id="1767844at2"/>
<dbReference type="GO" id="GO:0003700">
    <property type="term" value="F:DNA-binding transcription factor activity"/>
    <property type="evidence" value="ECO:0007669"/>
    <property type="project" value="InterPro"/>
</dbReference>
<reference evidence="2 3" key="1">
    <citation type="submission" date="2019-07" db="EMBL/GenBank/DDBJ databases">
        <title>Whole genome shotgun sequence of Lactobacillus rapi NBRC 109618.</title>
        <authorList>
            <person name="Hosoyama A."/>
            <person name="Uohara A."/>
            <person name="Ohji S."/>
            <person name="Ichikawa N."/>
        </authorList>
    </citation>
    <scope>NUCLEOTIDE SEQUENCE [LARGE SCALE GENOMIC DNA]</scope>
    <source>
        <strain evidence="2 3">NBRC 109618</strain>
    </source>
</reference>
<keyword evidence="2" id="KW-0804">Transcription</keyword>
<proteinExistence type="predicted"/>
<dbReference type="Pfam" id="PF04542">
    <property type="entry name" value="Sigma70_r2"/>
    <property type="match status" value="1"/>
</dbReference>
<dbReference type="SUPFAM" id="SSF88946">
    <property type="entry name" value="Sigma2 domain of RNA polymerase sigma factors"/>
    <property type="match status" value="1"/>
</dbReference>
<gene>
    <name evidence="2" type="ORF">LRA02_11980</name>
</gene>
<name>A0A512PMB9_9LACO</name>
<organism evidence="2 3">
    <name type="scientific">Lentilactobacillus rapi</name>
    <dbReference type="NCBI Taxonomy" id="481723"/>
    <lineage>
        <taxon>Bacteria</taxon>
        <taxon>Bacillati</taxon>
        <taxon>Bacillota</taxon>
        <taxon>Bacilli</taxon>
        <taxon>Lactobacillales</taxon>
        <taxon>Lactobacillaceae</taxon>
        <taxon>Lentilactobacillus</taxon>
    </lineage>
</organism>
<evidence type="ECO:0000313" key="2">
    <source>
        <dbReference type="EMBL" id="GEP72330.1"/>
    </source>
</evidence>
<comment type="caution">
    <text evidence="2">The sequence shown here is derived from an EMBL/GenBank/DDBJ whole genome shotgun (WGS) entry which is preliminary data.</text>
</comment>
<dbReference type="GO" id="GO:0006352">
    <property type="term" value="P:DNA-templated transcription initiation"/>
    <property type="evidence" value="ECO:0007669"/>
    <property type="project" value="InterPro"/>
</dbReference>
<dbReference type="Proteomes" id="UP000321569">
    <property type="component" value="Unassembled WGS sequence"/>
</dbReference>
<evidence type="ECO:0000313" key="3">
    <source>
        <dbReference type="Proteomes" id="UP000321569"/>
    </source>
</evidence>
<accession>A0A512PMB9</accession>
<dbReference type="STRING" id="1423795.FD12_GL001792"/>
<dbReference type="AlphaFoldDB" id="A0A512PMB9"/>
<dbReference type="InterPro" id="IPR007627">
    <property type="entry name" value="RNA_pol_sigma70_r2"/>
</dbReference>
<sequence length="185" mass="21791">MITDAEMKVIKRAAEGDRDAFEWLFKFYRPIFRKIRRNFFIAGMETEDIEQEARIVLYRSAKNFEDGRNVSFGSYYSHNLKNRVFDLIRSNNAQKRLPTEFMNSVEENEAFYSTTVADTSAWDPEALVIMNDDFHRLYKSCSGLERWAFALVLPNSPDPMFCMATDRSVLNAFERCRLKYLNRIS</sequence>
<dbReference type="EMBL" id="BKAM01000014">
    <property type="protein sequence ID" value="GEP72330.1"/>
    <property type="molecule type" value="Genomic_DNA"/>
</dbReference>
<dbReference type="RefSeq" id="WP_054748366.1">
    <property type="nucleotide sequence ID" value="NZ_BKAM01000014.1"/>
</dbReference>
<dbReference type="GO" id="GO:0000428">
    <property type="term" value="C:DNA-directed RNA polymerase complex"/>
    <property type="evidence" value="ECO:0007669"/>
    <property type="project" value="UniProtKB-KW"/>
</dbReference>